<feature type="region of interest" description="Disordered" evidence="1">
    <location>
        <begin position="124"/>
        <end position="145"/>
    </location>
</feature>
<gene>
    <name evidence="3" type="ORF">IAB37_00485</name>
</gene>
<evidence type="ECO:0000313" key="4">
    <source>
        <dbReference type="Proteomes" id="UP000824241"/>
    </source>
</evidence>
<dbReference type="EMBL" id="DVHA01000016">
    <property type="protein sequence ID" value="HIR60044.1"/>
    <property type="molecule type" value="Genomic_DNA"/>
</dbReference>
<keyword evidence="2" id="KW-0472">Membrane</keyword>
<evidence type="ECO:0000256" key="1">
    <source>
        <dbReference type="SAM" id="MobiDB-lite"/>
    </source>
</evidence>
<comment type="caution">
    <text evidence="3">The sequence shown here is derived from an EMBL/GenBank/DDBJ whole genome shotgun (WGS) entry which is preliminary data.</text>
</comment>
<reference evidence="3" key="1">
    <citation type="submission" date="2020-10" db="EMBL/GenBank/DDBJ databases">
        <authorList>
            <person name="Gilroy R."/>
        </authorList>
    </citation>
    <scope>NUCLEOTIDE SEQUENCE</scope>
    <source>
        <strain evidence="3">CHK189-12415</strain>
    </source>
</reference>
<dbReference type="Proteomes" id="UP000824241">
    <property type="component" value="Unassembled WGS sequence"/>
</dbReference>
<protein>
    <submittedName>
        <fullName evidence="3">Uncharacterized protein</fullName>
    </submittedName>
</protein>
<organism evidence="3 4">
    <name type="scientific">Candidatus Faecivivens stercoravium</name>
    <dbReference type="NCBI Taxonomy" id="2840803"/>
    <lineage>
        <taxon>Bacteria</taxon>
        <taxon>Bacillati</taxon>
        <taxon>Bacillota</taxon>
        <taxon>Clostridia</taxon>
        <taxon>Eubacteriales</taxon>
        <taxon>Oscillospiraceae</taxon>
        <taxon>Oscillospiraceae incertae sedis</taxon>
        <taxon>Candidatus Faecivivens</taxon>
    </lineage>
</organism>
<feature type="transmembrane region" description="Helical" evidence="2">
    <location>
        <begin position="102"/>
        <end position="120"/>
    </location>
</feature>
<dbReference type="AlphaFoldDB" id="A0A9D1DVS4"/>
<feature type="transmembrane region" description="Helical" evidence="2">
    <location>
        <begin position="12"/>
        <end position="38"/>
    </location>
</feature>
<proteinExistence type="predicted"/>
<keyword evidence="2" id="KW-0812">Transmembrane</keyword>
<reference evidence="3" key="2">
    <citation type="journal article" date="2021" name="PeerJ">
        <title>Extensive microbial diversity within the chicken gut microbiome revealed by metagenomics and culture.</title>
        <authorList>
            <person name="Gilroy R."/>
            <person name="Ravi A."/>
            <person name="Getino M."/>
            <person name="Pursley I."/>
            <person name="Horton D.L."/>
            <person name="Alikhan N.F."/>
            <person name="Baker D."/>
            <person name="Gharbi K."/>
            <person name="Hall N."/>
            <person name="Watson M."/>
            <person name="Adriaenssens E.M."/>
            <person name="Foster-Nyarko E."/>
            <person name="Jarju S."/>
            <person name="Secka A."/>
            <person name="Antonio M."/>
            <person name="Oren A."/>
            <person name="Chaudhuri R.R."/>
            <person name="La Ragione R."/>
            <person name="Hildebrand F."/>
            <person name="Pallen M.J."/>
        </authorList>
    </citation>
    <scope>NUCLEOTIDE SEQUENCE</scope>
    <source>
        <strain evidence="3">CHK189-12415</strain>
    </source>
</reference>
<evidence type="ECO:0000256" key="2">
    <source>
        <dbReference type="SAM" id="Phobius"/>
    </source>
</evidence>
<evidence type="ECO:0000313" key="3">
    <source>
        <dbReference type="EMBL" id="HIR60044.1"/>
    </source>
</evidence>
<feature type="transmembrane region" description="Helical" evidence="2">
    <location>
        <begin position="50"/>
        <end position="71"/>
    </location>
</feature>
<sequence>MEKGRMRGIQGYIFPVAAGFIGGVAATLIMMLLAALAASALKLSDGGLRLLVWLPVIFGGFAAGGIGAGFAPDLKLPCGLLPALLLWAAVLLLQQEYGLMELLRGGVILLSGGAGAAAFSQGRKKFKPGKGRPGMRRARPRKGPF</sequence>
<accession>A0A9D1DVS4</accession>
<keyword evidence="2" id="KW-1133">Transmembrane helix</keyword>
<feature type="transmembrane region" description="Helical" evidence="2">
    <location>
        <begin position="78"/>
        <end position="96"/>
    </location>
</feature>
<name>A0A9D1DVS4_9FIRM</name>